<evidence type="ECO:0000259" key="2">
    <source>
        <dbReference type="Pfam" id="PF23138"/>
    </source>
</evidence>
<dbReference type="PANTHER" id="PTHR14881:SF4">
    <property type="entry name" value="LISH DOMAIN-CONTAINING PROTEIN ARMC9"/>
    <property type="match status" value="1"/>
</dbReference>
<proteinExistence type="predicted"/>
<feature type="region of interest" description="Disordered" evidence="1">
    <location>
        <begin position="1"/>
        <end position="24"/>
    </location>
</feature>
<organism evidence="3 4">
    <name type="scientific">Allacma fusca</name>
    <dbReference type="NCBI Taxonomy" id="39272"/>
    <lineage>
        <taxon>Eukaryota</taxon>
        <taxon>Metazoa</taxon>
        <taxon>Ecdysozoa</taxon>
        <taxon>Arthropoda</taxon>
        <taxon>Hexapoda</taxon>
        <taxon>Collembola</taxon>
        <taxon>Symphypleona</taxon>
        <taxon>Sminthuridae</taxon>
        <taxon>Allacma</taxon>
    </lineage>
</organism>
<dbReference type="GO" id="GO:0036064">
    <property type="term" value="C:ciliary basal body"/>
    <property type="evidence" value="ECO:0007669"/>
    <property type="project" value="InterPro"/>
</dbReference>
<dbReference type="GO" id="GO:0060271">
    <property type="term" value="P:cilium assembly"/>
    <property type="evidence" value="ECO:0007669"/>
    <property type="project" value="InterPro"/>
</dbReference>
<dbReference type="PANTHER" id="PTHR14881">
    <property type="entry name" value="LISH DOMAIN-CONTAINING PROTEIN ARMC9"/>
    <property type="match status" value="1"/>
</dbReference>
<keyword evidence="4" id="KW-1185">Reference proteome</keyword>
<feature type="region of interest" description="Disordered" evidence="1">
    <location>
        <begin position="380"/>
        <end position="546"/>
    </location>
</feature>
<evidence type="ECO:0000313" key="4">
    <source>
        <dbReference type="Proteomes" id="UP000708208"/>
    </source>
</evidence>
<gene>
    <name evidence="3" type="ORF">AFUS01_LOCUS11800</name>
</gene>
<dbReference type="InterPro" id="IPR056327">
    <property type="entry name" value="ARMC9_CTLH-like_dom"/>
</dbReference>
<dbReference type="Proteomes" id="UP000708208">
    <property type="component" value="Unassembled WGS sequence"/>
</dbReference>
<feature type="compositionally biased region" description="Acidic residues" evidence="1">
    <location>
        <begin position="1"/>
        <end position="11"/>
    </location>
</feature>
<evidence type="ECO:0000256" key="1">
    <source>
        <dbReference type="SAM" id="MobiDB-lite"/>
    </source>
</evidence>
<dbReference type="PROSITE" id="PS50896">
    <property type="entry name" value="LISH"/>
    <property type="match status" value="1"/>
</dbReference>
<name>A0A8J2JS21_9HEXA</name>
<dbReference type="GO" id="GO:0097542">
    <property type="term" value="C:ciliary tip"/>
    <property type="evidence" value="ECO:0007669"/>
    <property type="project" value="TreeGrafter"/>
</dbReference>
<dbReference type="OrthoDB" id="538223at2759"/>
<comment type="caution">
    <text evidence="3">The sequence shown here is derived from an EMBL/GenBank/DDBJ whole genome shotgun (WGS) entry which is preliminary data.</text>
</comment>
<dbReference type="InterPro" id="IPR006594">
    <property type="entry name" value="LisH"/>
</dbReference>
<feature type="compositionally biased region" description="Polar residues" evidence="1">
    <location>
        <begin position="513"/>
        <end position="532"/>
    </location>
</feature>
<dbReference type="Pfam" id="PF23138">
    <property type="entry name" value="CTLH_Armc9"/>
    <property type="match status" value="1"/>
</dbReference>
<reference evidence="3" key="1">
    <citation type="submission" date="2021-06" db="EMBL/GenBank/DDBJ databases">
        <authorList>
            <person name="Hodson N. C."/>
            <person name="Mongue J. A."/>
            <person name="Jaron S. K."/>
        </authorList>
    </citation>
    <scope>NUCLEOTIDE SEQUENCE</scope>
</reference>
<dbReference type="EMBL" id="CAJVCH010091498">
    <property type="protein sequence ID" value="CAG7722678.1"/>
    <property type="molecule type" value="Genomic_DNA"/>
</dbReference>
<evidence type="ECO:0000313" key="3">
    <source>
        <dbReference type="EMBL" id="CAG7722678.1"/>
    </source>
</evidence>
<dbReference type="AlphaFoldDB" id="A0A8J2JS21"/>
<feature type="domain" description="ARMC9 CTLH-like" evidence="2">
    <location>
        <begin position="84"/>
        <end position="209"/>
    </location>
</feature>
<dbReference type="GO" id="GO:0005814">
    <property type="term" value="C:centriole"/>
    <property type="evidence" value="ECO:0007669"/>
    <property type="project" value="TreeGrafter"/>
</dbReference>
<protein>
    <recommendedName>
        <fullName evidence="2">ARMC9 CTLH-like domain-containing protein</fullName>
    </recommendedName>
</protein>
<sequence length="570" mass="64236">MSEILTDEETDVSSLASGRDDDDSRGDCMTKDLIAMILQFMEASGLHESYRTFWNECDSFGFPMPPEGHSVLLVDNLSFGPRDANLLFKYFDFEEKDELLAQWSKFIRAIETDQQQDFKKITFFVRIFSAIIPFRKNEALENKSKSMGELRDFFQEKSDEFSTDEKMLSLFALPFVADPATHPVFKEIFQDSWKSKLRSQLSLSIKKYCEFNNLPTIAGTDLVQLYLSPPREDFDDEEESKSRCVSTQQDIMSGRTLQSVHDNLKSMESALLDVELRYHKLLKVTAEMVGALESTVQGEAQDMTALRNRVTSVFPELFNAFQISYQNLPENAAAATSQADEHQSDFDDEGILSIASDPYDSETDAELKLFKSRRTLDTRISETELPPKESFENSGNAKEPDNYIPPPPESLYDRREHDEQEQSPKLIPRSENISSVKKDISPVSELLKSNRKSSTSMSDRNSDPHLGIAKPESRGSQSSKVPTPPYSLKSTKGGESFTVMNTNSPAAKRTYAKTMQPTRSPFSAQHTASQTIVGKKRWSGNSSTNIIRDGSIGIKAPVRKPSKTIQPKQA</sequence>
<accession>A0A8J2JS21</accession>
<feature type="compositionally biased region" description="Basic and acidic residues" evidence="1">
    <location>
        <begin position="380"/>
        <end position="391"/>
    </location>
</feature>
<dbReference type="InterPro" id="IPR040369">
    <property type="entry name" value="ARMC9"/>
</dbReference>
<feature type="compositionally biased region" description="Basic and acidic residues" evidence="1">
    <location>
        <begin position="411"/>
        <end position="422"/>
    </location>
</feature>